<protein>
    <submittedName>
        <fullName evidence="1">Uncharacterized protein</fullName>
    </submittedName>
</protein>
<proteinExistence type="predicted"/>
<organism evidence="1 2">
    <name type="scientific">Verticillium longisporum</name>
    <name type="common">Verticillium dahliae var. longisporum</name>
    <dbReference type="NCBI Taxonomy" id="100787"/>
    <lineage>
        <taxon>Eukaryota</taxon>
        <taxon>Fungi</taxon>
        <taxon>Dikarya</taxon>
        <taxon>Ascomycota</taxon>
        <taxon>Pezizomycotina</taxon>
        <taxon>Sordariomycetes</taxon>
        <taxon>Hypocreomycetidae</taxon>
        <taxon>Glomerellales</taxon>
        <taxon>Plectosphaerellaceae</taxon>
        <taxon>Verticillium</taxon>
    </lineage>
</organism>
<accession>A0A0G4KTA0</accession>
<name>A0A0G4KTA0_VERLO</name>
<sequence length="314" mass="34292">MRHHIKHRVSDRHGRDGLDDFEASNRLGVTRMELDSICDRGQGVDCGPSLGFEARDQPARYLGRRVVQFAVVNLGALDQAFVDGPGVVGGDCTSRAVVKDNLQLRQYGGSRSPDITAAALETDTSLEPTLGNADAETIVPRRKKIRHVMCLVNQLVVIGRPARREKVIADPPPVDLSLIHAQRRDVKPRRLHRRVKRKVLPEEILGQGRLNVVAGPRRRDQLPRPVSPMQESRLKDSGIAPGGVSLLSLLAGAHADAASRAGGQRLLERPGHEAGFWGDDLDAAEVVDLGADDAFNPDLVFFLREVVRGLCEAP</sequence>
<evidence type="ECO:0000313" key="2">
    <source>
        <dbReference type="Proteomes" id="UP000045706"/>
    </source>
</evidence>
<gene>
    <name evidence="1" type="ORF">BN1723_001922</name>
</gene>
<dbReference type="EMBL" id="CVQI01003335">
    <property type="protein sequence ID" value="CRK12675.1"/>
    <property type="molecule type" value="Genomic_DNA"/>
</dbReference>
<evidence type="ECO:0000313" key="1">
    <source>
        <dbReference type="EMBL" id="CRK12675.1"/>
    </source>
</evidence>
<dbReference type="AlphaFoldDB" id="A0A0G4KTA0"/>
<reference evidence="2" key="1">
    <citation type="submission" date="2015-05" db="EMBL/GenBank/DDBJ databases">
        <authorList>
            <person name="Fogelqvist Johan"/>
        </authorList>
    </citation>
    <scope>NUCLEOTIDE SEQUENCE [LARGE SCALE GENOMIC DNA]</scope>
</reference>
<dbReference type="Proteomes" id="UP000045706">
    <property type="component" value="Unassembled WGS sequence"/>
</dbReference>